<dbReference type="STRING" id="318161.Sden_2279"/>
<dbReference type="EC" id="4.1.1.50" evidence="1"/>
<dbReference type="OrthoDB" id="5289311at2"/>
<proteinExistence type="predicted"/>
<sequence>MSLFFEGAEKKLEVVVSETGPNLRHLGMDFWQALVASADADILSQVSNDYLDSYILSESSLFVWDNKLVMLTCGGTRLVDALLHFIQCIGVDVISFVSFQRKNEFIAALQPSTFAEDIALIRQHITGKAYRIGHLDSHHHYLFHSPKPYPKAQKEITCELLMYHISGDIADYLRSEAQEAAVIRQKLQLSTLFADFILDDHLFSPFGYSVNGIKDDKYFTIHISPQEQSAYVSIETNLDLAHYRVPVFANLLARLKPSSWDIIGFNLAHEEKEFHAHLCLGSCSITTSLGYNIHFSHYQQSCKEVLIPEFM</sequence>
<dbReference type="AlphaFoldDB" id="Q12LW7"/>
<organism evidence="1 2">
    <name type="scientific">Shewanella denitrificans (strain OS217 / ATCC BAA-1090 / DSM 15013)</name>
    <dbReference type="NCBI Taxonomy" id="318161"/>
    <lineage>
        <taxon>Bacteria</taxon>
        <taxon>Pseudomonadati</taxon>
        <taxon>Pseudomonadota</taxon>
        <taxon>Gammaproteobacteria</taxon>
        <taxon>Alteromonadales</taxon>
        <taxon>Shewanellaceae</taxon>
        <taxon>Shewanella</taxon>
    </lineage>
</organism>
<gene>
    <name evidence="1" type="ordered locus">Sden_2279</name>
</gene>
<dbReference type="Pfam" id="PF01536">
    <property type="entry name" value="SAM_decarbox"/>
    <property type="match status" value="1"/>
</dbReference>
<dbReference type="InterPro" id="IPR018166">
    <property type="entry name" value="S-AdoMet_deCO2ase_CS"/>
</dbReference>
<dbReference type="EMBL" id="CP000302">
    <property type="protein sequence ID" value="ABE55559.1"/>
    <property type="molecule type" value="Genomic_DNA"/>
</dbReference>
<dbReference type="KEGG" id="sdn:Sden_2279"/>
<dbReference type="PROSITE" id="PS01336">
    <property type="entry name" value="ADOMETDC"/>
    <property type="match status" value="1"/>
</dbReference>
<reference evidence="1 2" key="1">
    <citation type="submission" date="2006-03" db="EMBL/GenBank/DDBJ databases">
        <title>Complete sequence of Shewanella denitrificans OS217.</title>
        <authorList>
            <consortium name="US DOE Joint Genome Institute"/>
            <person name="Copeland A."/>
            <person name="Lucas S."/>
            <person name="Lapidus A."/>
            <person name="Barry K."/>
            <person name="Detter J.C."/>
            <person name="Glavina del Rio T."/>
            <person name="Hammon N."/>
            <person name="Israni S."/>
            <person name="Dalin E."/>
            <person name="Tice H."/>
            <person name="Pitluck S."/>
            <person name="Brettin T."/>
            <person name="Bruce D."/>
            <person name="Han C."/>
            <person name="Tapia R."/>
            <person name="Gilna P."/>
            <person name="Kiss H."/>
            <person name="Schmutz J."/>
            <person name="Larimer F."/>
            <person name="Land M."/>
            <person name="Hauser L."/>
            <person name="Kyrpides N."/>
            <person name="Lykidis A."/>
            <person name="Richardson P."/>
        </authorList>
    </citation>
    <scope>NUCLEOTIDE SEQUENCE [LARGE SCALE GENOMIC DNA]</scope>
    <source>
        <strain evidence="2">OS217 / ATCC BAA-1090 / DSM 15013</strain>
    </source>
</reference>
<dbReference type="RefSeq" id="WP_011496710.1">
    <property type="nucleotide sequence ID" value="NC_007954.1"/>
</dbReference>
<dbReference type="Gene3D" id="3.60.90.10">
    <property type="entry name" value="S-adenosylmethionine decarboxylase"/>
    <property type="match status" value="1"/>
</dbReference>
<name>Q12LW7_SHEDO</name>
<dbReference type="PANTHER" id="PTHR11570">
    <property type="entry name" value="S-ADENOSYLMETHIONINE DECARBOXYLASE"/>
    <property type="match status" value="1"/>
</dbReference>
<dbReference type="Proteomes" id="UP000001982">
    <property type="component" value="Chromosome"/>
</dbReference>
<keyword evidence="2" id="KW-1185">Reference proteome</keyword>
<dbReference type="GO" id="GO:0004014">
    <property type="term" value="F:adenosylmethionine decarboxylase activity"/>
    <property type="evidence" value="ECO:0007669"/>
    <property type="project" value="UniProtKB-EC"/>
</dbReference>
<accession>Q12LW7</accession>
<dbReference type="InterPro" id="IPR048283">
    <property type="entry name" value="AdoMetDC-like"/>
</dbReference>
<dbReference type="SUPFAM" id="SSF56276">
    <property type="entry name" value="S-adenosylmethionine decarboxylase"/>
    <property type="match status" value="1"/>
</dbReference>
<dbReference type="eggNOG" id="ENOG502Z9Q6">
    <property type="taxonomic scope" value="Bacteria"/>
</dbReference>
<keyword evidence="1" id="KW-0456">Lyase</keyword>
<dbReference type="GO" id="GO:0008295">
    <property type="term" value="P:spermidine biosynthetic process"/>
    <property type="evidence" value="ECO:0007669"/>
    <property type="project" value="InterPro"/>
</dbReference>
<dbReference type="HOGENOM" id="CLU_023050_1_0_6"/>
<dbReference type="InterPro" id="IPR016067">
    <property type="entry name" value="S-AdoMet_deCO2ase_core"/>
</dbReference>
<evidence type="ECO:0000313" key="2">
    <source>
        <dbReference type="Proteomes" id="UP000001982"/>
    </source>
</evidence>
<evidence type="ECO:0000313" key="1">
    <source>
        <dbReference type="EMBL" id="ABE55559.1"/>
    </source>
</evidence>
<protein>
    <submittedName>
        <fullName evidence="1">Adenosylmethionine decarboxylase</fullName>
        <ecNumber evidence="1">4.1.1.50</ecNumber>
    </submittedName>
</protein>
<dbReference type="PANTHER" id="PTHR11570:SF0">
    <property type="entry name" value="S-ADENOSYLMETHIONINE DECARBOXYLASE PROENZYME"/>
    <property type="match status" value="1"/>
</dbReference>